<keyword evidence="9" id="KW-0472">Membrane</keyword>
<dbReference type="Gene3D" id="3.90.1480.20">
    <property type="entry name" value="Glycosyl transferase family 29"/>
    <property type="match status" value="1"/>
</dbReference>
<accession>A0A7S4ETN7</accession>
<evidence type="ECO:0000256" key="9">
    <source>
        <dbReference type="ARBA" id="ARBA00023136"/>
    </source>
</evidence>
<evidence type="ECO:0000256" key="10">
    <source>
        <dbReference type="ARBA" id="ARBA00023180"/>
    </source>
</evidence>
<keyword evidence="7" id="KW-1133">Transmembrane helix</keyword>
<proteinExistence type="inferred from homology"/>
<comment type="similarity">
    <text evidence="2">Belongs to the glycosyltransferase 29 family.</text>
</comment>
<evidence type="ECO:0000256" key="2">
    <source>
        <dbReference type="ARBA" id="ARBA00006003"/>
    </source>
</evidence>
<dbReference type="InterPro" id="IPR038578">
    <property type="entry name" value="GT29-like_sf"/>
</dbReference>
<sequence>MYNILHLLVASEFSHSAFPSTPEACSLVKHTSPKPCVFNKTFGCSSFPDSHIPYVWVTDKCRGDFRCEESSVVSCGTWKRKASRCACGQQNVPPAVAANDAQKLSPTLRPERPELCSLVKHTSPKPCVFNKTFGCSTFPDSHVPYVWVTDKCRGDFRCDESSVISCGIWKKKASRCLCGKQIASATPAVTDALKASPAPSPAATEVCSLVRRTSRYLCIANKTFGCYHSSRTSYVWVKDKCQGVFRYGKSKVLQCGRYCQKTGAVCYCNDNKSDGGGRSSGAQSTLSSFAPILGAGTGMSRRPCQLIRQMNPPVNCTINTQFACLPSTRGSALTDVVVTGGCRGIFRCGGLSTINCDSPRAGGVNRCLCPPRENLAKRVQLVAHGNFSQQLSKVFAEDAQAFTKSTSKSGLDRIASWRQPSKLVVPALPRGCEGRLLHSPLLSTEHPRVLRSYYQQGLFRRKFRNVSALVEHARASTAPLATRRYRSCAVVGSSSKLLDATDGAKIDSAELVFRLNNAPTPTQLHKHVGSRTDVYFDAFSFRHNDSEWCPSNKISETGQCLGARTDQQIFVCWGAMFPDCLLHRAPSGAVGQWDRTSPGLELYARSLVYGPDAPSCNGGCRRTPSSGIIAILLALHRCDQTYLYGFGSSPRQPCAKYYYKPGSPGCKPAGYFNDKYHNMPLEHAWLRFITNNFRRKVLTCHVLPKSGLRSTIT</sequence>
<evidence type="ECO:0000256" key="7">
    <source>
        <dbReference type="ARBA" id="ARBA00022989"/>
    </source>
</evidence>
<evidence type="ECO:0000256" key="6">
    <source>
        <dbReference type="ARBA" id="ARBA00022968"/>
    </source>
</evidence>
<dbReference type="GO" id="GO:0000139">
    <property type="term" value="C:Golgi membrane"/>
    <property type="evidence" value="ECO:0007669"/>
    <property type="project" value="UniProtKB-SubCell"/>
</dbReference>
<dbReference type="InterPro" id="IPR001675">
    <property type="entry name" value="Glyco_trans_29"/>
</dbReference>
<dbReference type="PANTHER" id="PTHR11987">
    <property type="entry name" value="ALPHA-2,8-SIALYLTRANSFERASE"/>
    <property type="match status" value="1"/>
</dbReference>
<evidence type="ECO:0000256" key="3">
    <source>
        <dbReference type="ARBA" id="ARBA00022676"/>
    </source>
</evidence>
<keyword evidence="8" id="KW-0333">Golgi apparatus</keyword>
<dbReference type="EMBL" id="HBIZ01008153">
    <property type="protein sequence ID" value="CAE0752124.1"/>
    <property type="molecule type" value="Transcribed_RNA"/>
</dbReference>
<evidence type="ECO:0000256" key="8">
    <source>
        <dbReference type="ARBA" id="ARBA00023034"/>
    </source>
</evidence>
<dbReference type="AlphaFoldDB" id="A0A7S4ETN7"/>
<keyword evidence="6" id="KW-0735">Signal-anchor</keyword>
<gene>
    <name evidence="11" type="ORF">PCAR00345_LOCUS4709</name>
</gene>
<evidence type="ECO:0000256" key="5">
    <source>
        <dbReference type="ARBA" id="ARBA00022692"/>
    </source>
</evidence>
<dbReference type="GO" id="GO:0008373">
    <property type="term" value="F:sialyltransferase activity"/>
    <property type="evidence" value="ECO:0007669"/>
    <property type="project" value="InterPro"/>
</dbReference>
<keyword evidence="3" id="KW-0328">Glycosyltransferase</keyword>
<evidence type="ECO:0000256" key="4">
    <source>
        <dbReference type="ARBA" id="ARBA00022679"/>
    </source>
</evidence>
<dbReference type="Pfam" id="PF00777">
    <property type="entry name" value="Glyco_transf_29"/>
    <property type="match status" value="2"/>
</dbReference>
<keyword evidence="5" id="KW-0812">Transmembrane</keyword>
<keyword evidence="10" id="KW-0325">Glycoprotein</keyword>
<comment type="subcellular location">
    <subcellularLocation>
        <location evidence="1">Golgi apparatus membrane</location>
        <topology evidence="1">Single-pass type II membrane protein</topology>
    </subcellularLocation>
</comment>
<evidence type="ECO:0000256" key="1">
    <source>
        <dbReference type="ARBA" id="ARBA00004323"/>
    </source>
</evidence>
<evidence type="ECO:0000313" key="11">
    <source>
        <dbReference type="EMBL" id="CAE0752124.1"/>
    </source>
</evidence>
<dbReference type="PANTHER" id="PTHR11987:SF36">
    <property type="entry name" value="SIA-ALPHA-2,3-GAL-BETA-1,4-GLCNAC-R:ALPHA 2,8-SIALYLTRANSFERASE"/>
    <property type="match status" value="1"/>
</dbReference>
<reference evidence="11" key="1">
    <citation type="submission" date="2021-01" db="EMBL/GenBank/DDBJ databases">
        <authorList>
            <person name="Corre E."/>
            <person name="Pelletier E."/>
            <person name="Niang G."/>
            <person name="Scheremetjew M."/>
            <person name="Finn R."/>
            <person name="Kale V."/>
            <person name="Holt S."/>
            <person name="Cochrane G."/>
            <person name="Meng A."/>
            <person name="Brown T."/>
            <person name="Cohen L."/>
        </authorList>
    </citation>
    <scope>NUCLEOTIDE SEQUENCE</scope>
    <source>
        <strain evidence="11">CCMP645</strain>
    </source>
</reference>
<dbReference type="InterPro" id="IPR050943">
    <property type="entry name" value="Glycosyltr_29_Sialyltrsf"/>
</dbReference>
<protein>
    <submittedName>
        <fullName evidence="11">Uncharacterized protein</fullName>
    </submittedName>
</protein>
<organism evidence="11">
    <name type="scientific">Chrysotila carterae</name>
    <name type="common">Marine alga</name>
    <name type="synonym">Syracosphaera carterae</name>
    <dbReference type="NCBI Taxonomy" id="13221"/>
    <lineage>
        <taxon>Eukaryota</taxon>
        <taxon>Haptista</taxon>
        <taxon>Haptophyta</taxon>
        <taxon>Prymnesiophyceae</taxon>
        <taxon>Isochrysidales</taxon>
        <taxon>Isochrysidaceae</taxon>
        <taxon>Chrysotila</taxon>
    </lineage>
</organism>
<keyword evidence="4" id="KW-0808">Transferase</keyword>
<name>A0A7S4ETN7_CHRCT</name>